<reference evidence="11 12" key="1">
    <citation type="submission" date="2017-06" db="EMBL/GenBank/DDBJ databases">
        <title>Ant-infecting Ophiocordyceps genomes reveal a high diversity of potential behavioral manipulation genes and a possible major role for enterotoxins.</title>
        <authorList>
            <person name="De Bekker C."/>
            <person name="Evans H.C."/>
            <person name="Brachmann A."/>
            <person name="Hughes D.P."/>
        </authorList>
    </citation>
    <scope>NUCLEOTIDE SEQUENCE [LARGE SCALE GENOMIC DNA]</scope>
    <source>
        <strain evidence="11 12">1348a</strain>
    </source>
</reference>
<dbReference type="Proteomes" id="UP000224854">
    <property type="component" value="Unassembled WGS sequence"/>
</dbReference>
<feature type="chain" id="PRO_5013287824" description="Magnesium transporter protein 1" evidence="10">
    <location>
        <begin position="21"/>
        <end position="336"/>
    </location>
</feature>
<evidence type="ECO:0000256" key="9">
    <source>
        <dbReference type="SAM" id="Phobius"/>
    </source>
</evidence>
<keyword evidence="4 9" id="KW-0812">Transmembrane</keyword>
<organism evidence="11 12">
    <name type="scientific">Ophiocordyceps australis</name>
    <dbReference type="NCBI Taxonomy" id="1399860"/>
    <lineage>
        <taxon>Eukaryota</taxon>
        <taxon>Fungi</taxon>
        <taxon>Dikarya</taxon>
        <taxon>Ascomycota</taxon>
        <taxon>Pezizomycotina</taxon>
        <taxon>Sordariomycetes</taxon>
        <taxon>Hypocreomycetidae</taxon>
        <taxon>Hypocreales</taxon>
        <taxon>Ophiocordycipitaceae</taxon>
        <taxon>Ophiocordyceps</taxon>
    </lineage>
</organism>
<dbReference type="Gene3D" id="3.40.30.10">
    <property type="entry name" value="Glutaredoxin"/>
    <property type="match status" value="1"/>
</dbReference>
<dbReference type="GO" id="GO:0008250">
    <property type="term" value="C:oligosaccharyltransferase complex"/>
    <property type="evidence" value="ECO:0007669"/>
    <property type="project" value="TreeGrafter"/>
</dbReference>
<evidence type="ECO:0000256" key="4">
    <source>
        <dbReference type="ARBA" id="ARBA00022692"/>
    </source>
</evidence>
<evidence type="ECO:0000256" key="6">
    <source>
        <dbReference type="ARBA" id="ARBA00022824"/>
    </source>
</evidence>
<comment type="caution">
    <text evidence="11">The sequence shown here is derived from an EMBL/GenBank/DDBJ whole genome shotgun (WGS) entry which is preliminary data.</text>
</comment>
<feature type="signal peptide" evidence="10">
    <location>
        <begin position="1"/>
        <end position="20"/>
    </location>
</feature>
<dbReference type="FunFam" id="3.40.30.10:FF:000302">
    <property type="entry name" value="Oligosaccharyl transferase subunit (Gamma), putative"/>
    <property type="match status" value="1"/>
</dbReference>
<dbReference type="AlphaFoldDB" id="A0A2C5YWF9"/>
<protein>
    <recommendedName>
        <fullName evidence="13">Magnesium transporter protein 1</fullName>
    </recommendedName>
</protein>
<feature type="transmembrane region" description="Helical" evidence="9">
    <location>
        <begin position="219"/>
        <end position="237"/>
    </location>
</feature>
<keyword evidence="7 9" id="KW-1133">Transmembrane helix</keyword>
<keyword evidence="12" id="KW-1185">Reference proteome</keyword>
<evidence type="ECO:0000256" key="3">
    <source>
        <dbReference type="ARBA" id="ARBA00009561"/>
    </source>
</evidence>
<evidence type="ECO:0000256" key="1">
    <source>
        <dbReference type="ARBA" id="ARBA00002791"/>
    </source>
</evidence>
<dbReference type="EMBL" id="NJEU01000653">
    <property type="protein sequence ID" value="PHH71682.1"/>
    <property type="molecule type" value="Genomic_DNA"/>
</dbReference>
<accession>A0A2C5YWF9</accession>
<evidence type="ECO:0008006" key="13">
    <source>
        <dbReference type="Google" id="ProtNLM"/>
    </source>
</evidence>
<proteinExistence type="inferred from homology"/>
<comment type="subcellular location">
    <subcellularLocation>
        <location evidence="2">Endoplasmic reticulum membrane</location>
        <topology evidence="2">Multi-pass membrane protein</topology>
    </subcellularLocation>
</comment>
<comment type="similarity">
    <text evidence="3">Belongs to the OST3/OST6 family.</text>
</comment>
<keyword evidence="8 9" id="KW-0472">Membrane</keyword>
<evidence type="ECO:0000256" key="8">
    <source>
        <dbReference type="ARBA" id="ARBA00023136"/>
    </source>
</evidence>
<feature type="transmembrane region" description="Helical" evidence="9">
    <location>
        <begin position="300"/>
        <end position="321"/>
    </location>
</feature>
<gene>
    <name evidence="11" type="ORF">CDD82_6380</name>
</gene>
<evidence type="ECO:0000256" key="10">
    <source>
        <dbReference type="SAM" id="SignalP"/>
    </source>
</evidence>
<name>A0A2C5YWF9_9HYPO</name>
<dbReference type="InterPro" id="IPR021149">
    <property type="entry name" value="OligosaccharylTrfase_OST3/OST6"/>
</dbReference>
<dbReference type="PANTHER" id="PTHR12692:SF0">
    <property type="entry name" value="GH11935P"/>
    <property type="match status" value="1"/>
</dbReference>
<sequence>MRLLAALASTCALYTSTAYAAKSSQQRFNDLKNIEQTTAKAPLTLNDASFQIMTAAPRDFASAVLLTARDPRFGCAMCREIQPEWELLGRSWAKGDKKGDARMLFGTLDFADARDTFVSLGLQTAPVLFFYPPTEGPHATARTEPIRYEFTTGQVVSTPTAEQLHTWIVRHLPGRPHPPIARPFNYLRLASTVTLLLGLATLTYSAGPYLLPLVQNRNIWAAGTMIAIVLFISGHMFNHIRHVPYVTGDGHGGITYFANGFQSQLGLETQIIAALYGLLTFCTIGLTTRVPRMSSPQTQLIASLSWLIGMYLLNSFLLRVFRTKNNGYPFSLPPFM</sequence>
<evidence type="ECO:0000313" key="11">
    <source>
        <dbReference type="EMBL" id="PHH71682.1"/>
    </source>
</evidence>
<keyword evidence="6" id="KW-0256">Endoplasmic reticulum</keyword>
<comment type="function">
    <text evidence="1">Subunit of the oligosaccharyl transferase (OST) complex that catalyzes the initial transfer of a defined glycan (Glc(3)Man(9)GlcNAc(2) in eukaryotes) from the lipid carrier dolichol-pyrophosphate to an asparagine residue within an Asn-X-Ser/Thr consensus motif in nascent polypeptide chains, the first step in protein N-glycosylation. N-glycosylation occurs cotranslationally and the complex associates with the Sec61 complex at the channel-forming translocon complex that mediates protein translocation across the endoplasmic reticulum (ER). All subunits are required for a maximal enzyme activity.</text>
</comment>
<dbReference type="PANTHER" id="PTHR12692">
    <property type="entry name" value="DOLICHYL-DIPHOSPHOOLIGOSACCHARIDE--PROTEIN GLYCOSYLTRANSFERASE-RELATED"/>
    <property type="match status" value="1"/>
</dbReference>
<keyword evidence="5 10" id="KW-0732">Signal</keyword>
<evidence type="ECO:0000256" key="7">
    <source>
        <dbReference type="ARBA" id="ARBA00022989"/>
    </source>
</evidence>
<evidence type="ECO:0000256" key="2">
    <source>
        <dbReference type="ARBA" id="ARBA00004477"/>
    </source>
</evidence>
<evidence type="ECO:0000313" key="12">
    <source>
        <dbReference type="Proteomes" id="UP000224854"/>
    </source>
</evidence>
<feature type="transmembrane region" description="Helical" evidence="9">
    <location>
        <begin position="271"/>
        <end position="288"/>
    </location>
</feature>
<dbReference type="OrthoDB" id="67566at2759"/>
<dbReference type="GO" id="GO:0018279">
    <property type="term" value="P:protein N-linked glycosylation via asparagine"/>
    <property type="evidence" value="ECO:0007669"/>
    <property type="project" value="TreeGrafter"/>
</dbReference>
<feature type="transmembrane region" description="Helical" evidence="9">
    <location>
        <begin position="186"/>
        <end position="207"/>
    </location>
</feature>
<dbReference type="Pfam" id="PF04756">
    <property type="entry name" value="OST3_OST6"/>
    <property type="match status" value="1"/>
</dbReference>
<evidence type="ECO:0000256" key="5">
    <source>
        <dbReference type="ARBA" id="ARBA00022729"/>
    </source>
</evidence>